<name>A0ACC1XKN9_MELAZ</name>
<dbReference type="Proteomes" id="UP001164539">
    <property type="component" value="Chromosome 9"/>
</dbReference>
<accession>A0ACC1XKN9</accession>
<reference evidence="1 2" key="1">
    <citation type="journal article" date="2023" name="Science">
        <title>Complex scaffold remodeling in plant triterpene biosynthesis.</title>
        <authorList>
            <person name="De La Pena R."/>
            <person name="Hodgson H."/>
            <person name="Liu J.C."/>
            <person name="Stephenson M.J."/>
            <person name="Martin A.C."/>
            <person name="Owen C."/>
            <person name="Harkess A."/>
            <person name="Leebens-Mack J."/>
            <person name="Jimenez L.E."/>
            <person name="Osbourn A."/>
            <person name="Sattely E.S."/>
        </authorList>
    </citation>
    <scope>NUCLEOTIDE SEQUENCE [LARGE SCALE GENOMIC DNA]</scope>
    <source>
        <strain evidence="2">cv. JPN11</strain>
        <tissue evidence="1">Leaf</tissue>
    </source>
</reference>
<comment type="caution">
    <text evidence="1">The sequence shown here is derived from an EMBL/GenBank/DDBJ whole genome shotgun (WGS) entry which is preliminary data.</text>
</comment>
<sequence length="502" mass="55102">MVSPKSERKKESVPCDFCSEQIAVLYCRADSAKLCLFCDQHVHSANLLSKKHLRSQICDNCSNEPVSVRCVTDNLVLCQECDWDAHGSCSVSASHDRVPIEGFSGCPSALELASLWGFDLEDKKLNETSSFNDYWNACQDFEASWLYKTNGMSVQDLMVPNEKGVFFNGDVMSMSKRQNPSCGKLKQVIYKQLVQLMKRGFMVNEHENLNSNEHNNNNNNNNIGINISAGGGGGGGDGGGGGGENLVPTTMNGLEDGVIEAAAANACVQQTLQQQTPFTSLLMMQGQMGSKENDSVVEGDMLWDGHSGGQGPQIWDFNLGRLRGNEESSQLEVAYGASDAVFMIKNFSELMKETPLTNTEMFGEMYQMNCPITHDDMASFNNNSNNPTASQGPATSESNNLPIARPSSGSAFGKPKGSSSSKDIQFDQPFLVTNDGMRTAATTKADLELLAQNRGNAMQRYKEKKKTRRYDKHIRYESRKARADTRKRVKGRFVKASDAPDG</sequence>
<gene>
    <name evidence="1" type="ORF">OWV82_017491</name>
</gene>
<organism evidence="1 2">
    <name type="scientific">Melia azedarach</name>
    <name type="common">Chinaberry tree</name>
    <dbReference type="NCBI Taxonomy" id="155640"/>
    <lineage>
        <taxon>Eukaryota</taxon>
        <taxon>Viridiplantae</taxon>
        <taxon>Streptophyta</taxon>
        <taxon>Embryophyta</taxon>
        <taxon>Tracheophyta</taxon>
        <taxon>Spermatophyta</taxon>
        <taxon>Magnoliopsida</taxon>
        <taxon>eudicotyledons</taxon>
        <taxon>Gunneridae</taxon>
        <taxon>Pentapetalae</taxon>
        <taxon>rosids</taxon>
        <taxon>malvids</taxon>
        <taxon>Sapindales</taxon>
        <taxon>Meliaceae</taxon>
        <taxon>Melia</taxon>
    </lineage>
</organism>
<keyword evidence="2" id="KW-1185">Reference proteome</keyword>
<evidence type="ECO:0000313" key="2">
    <source>
        <dbReference type="Proteomes" id="UP001164539"/>
    </source>
</evidence>
<evidence type="ECO:0000313" key="1">
    <source>
        <dbReference type="EMBL" id="KAJ4711473.1"/>
    </source>
</evidence>
<protein>
    <submittedName>
        <fullName evidence="1">Zinc finger protein like</fullName>
    </submittedName>
</protein>
<dbReference type="EMBL" id="CM051402">
    <property type="protein sequence ID" value="KAJ4711473.1"/>
    <property type="molecule type" value="Genomic_DNA"/>
</dbReference>
<proteinExistence type="predicted"/>